<reference evidence="1" key="2">
    <citation type="submission" date="2023-05" db="EMBL/GenBank/DDBJ databases">
        <authorList>
            <person name="Fouks B."/>
        </authorList>
    </citation>
    <scope>NUCLEOTIDE SEQUENCE</scope>
    <source>
        <strain evidence="1">Stay&amp;Tobe</strain>
        <tissue evidence="1">Testes</tissue>
    </source>
</reference>
<sequence>QMICVENSTCIKVRIIQTHSLTAGGYFTHSEGTNFTLEYEAVGLPWIERRKYIFQIPHPINI</sequence>
<feature type="non-terminal residue" evidence="1">
    <location>
        <position position="62"/>
    </location>
</feature>
<accession>A0AAD8ENI1</accession>
<dbReference type="EMBL" id="JASPKZ010002054">
    <property type="protein sequence ID" value="KAJ9596264.1"/>
    <property type="molecule type" value="Genomic_DNA"/>
</dbReference>
<gene>
    <name evidence="1" type="ORF">L9F63_027110</name>
</gene>
<keyword evidence="2" id="KW-1185">Reference proteome</keyword>
<name>A0AAD8ENI1_DIPPU</name>
<dbReference type="Proteomes" id="UP001233999">
    <property type="component" value="Unassembled WGS sequence"/>
</dbReference>
<feature type="non-terminal residue" evidence="1">
    <location>
        <position position="1"/>
    </location>
</feature>
<proteinExistence type="predicted"/>
<evidence type="ECO:0000313" key="2">
    <source>
        <dbReference type="Proteomes" id="UP001233999"/>
    </source>
</evidence>
<reference evidence="1" key="1">
    <citation type="journal article" date="2023" name="IScience">
        <title>Live-bearing cockroach genome reveals convergent evolutionary mechanisms linked to viviparity in insects and beyond.</title>
        <authorList>
            <person name="Fouks B."/>
            <person name="Harrison M.C."/>
            <person name="Mikhailova A.A."/>
            <person name="Marchal E."/>
            <person name="English S."/>
            <person name="Carruthers M."/>
            <person name="Jennings E.C."/>
            <person name="Chiamaka E.L."/>
            <person name="Frigard R.A."/>
            <person name="Pippel M."/>
            <person name="Attardo G.M."/>
            <person name="Benoit J.B."/>
            <person name="Bornberg-Bauer E."/>
            <person name="Tobe S.S."/>
        </authorList>
    </citation>
    <scope>NUCLEOTIDE SEQUENCE</scope>
    <source>
        <strain evidence="1">Stay&amp;Tobe</strain>
    </source>
</reference>
<protein>
    <submittedName>
        <fullName evidence="1">Uncharacterized protein</fullName>
    </submittedName>
</protein>
<dbReference type="AlphaFoldDB" id="A0AAD8ENI1"/>
<comment type="caution">
    <text evidence="1">The sequence shown here is derived from an EMBL/GenBank/DDBJ whole genome shotgun (WGS) entry which is preliminary data.</text>
</comment>
<evidence type="ECO:0000313" key="1">
    <source>
        <dbReference type="EMBL" id="KAJ9596264.1"/>
    </source>
</evidence>
<organism evidence="1 2">
    <name type="scientific">Diploptera punctata</name>
    <name type="common">Pacific beetle cockroach</name>
    <dbReference type="NCBI Taxonomy" id="6984"/>
    <lineage>
        <taxon>Eukaryota</taxon>
        <taxon>Metazoa</taxon>
        <taxon>Ecdysozoa</taxon>
        <taxon>Arthropoda</taxon>
        <taxon>Hexapoda</taxon>
        <taxon>Insecta</taxon>
        <taxon>Pterygota</taxon>
        <taxon>Neoptera</taxon>
        <taxon>Polyneoptera</taxon>
        <taxon>Dictyoptera</taxon>
        <taxon>Blattodea</taxon>
        <taxon>Blaberoidea</taxon>
        <taxon>Blaberidae</taxon>
        <taxon>Diplopterinae</taxon>
        <taxon>Diploptera</taxon>
    </lineage>
</organism>